<proteinExistence type="predicted"/>
<dbReference type="EMBL" id="ADZU01000010">
    <property type="protein sequence ID" value="EFS93402.1"/>
    <property type="molecule type" value="Genomic_DNA"/>
</dbReference>
<dbReference type="Proteomes" id="UP000003179">
    <property type="component" value="Unassembled WGS sequence"/>
</dbReference>
<evidence type="ECO:0000313" key="1">
    <source>
        <dbReference type="EMBL" id="EFS93402.1"/>
    </source>
</evidence>
<name>A0ABN0C7Z4_9ACTN</name>
<organism evidence="1 2">
    <name type="scientific">Cutibacterium modestum HL044PA1</name>
    <dbReference type="NCBI Taxonomy" id="765109"/>
    <lineage>
        <taxon>Bacteria</taxon>
        <taxon>Bacillati</taxon>
        <taxon>Actinomycetota</taxon>
        <taxon>Actinomycetes</taxon>
        <taxon>Propionibacteriales</taxon>
        <taxon>Propionibacteriaceae</taxon>
        <taxon>Cutibacterium</taxon>
        <taxon>Cutibacterium modestum</taxon>
    </lineage>
</organism>
<gene>
    <name evidence="1" type="ORF">HMPREF9607_00322</name>
</gene>
<sequence length="55" mass="6389">MEPGDSNTIKKPLQFRRDILGRISIGFTYIQIDLNITDVASHRQYVLDSPEINIW</sequence>
<protein>
    <submittedName>
        <fullName evidence="1">Uncharacterized protein</fullName>
    </submittedName>
</protein>
<comment type="caution">
    <text evidence="1">The sequence shown here is derived from an EMBL/GenBank/DDBJ whole genome shotgun (WGS) entry which is preliminary data.</text>
</comment>
<reference evidence="1" key="1">
    <citation type="submission" date="2010-08" db="EMBL/GenBank/DDBJ databases">
        <authorList>
            <person name="Weinstock G."/>
            <person name="Sodergren E."/>
            <person name="Clifton S."/>
            <person name="Fulton L."/>
            <person name="Fulton B."/>
            <person name="Courtney L."/>
            <person name="Fronick C."/>
            <person name="Harrison M."/>
            <person name="Strong C."/>
            <person name="Farmer C."/>
            <person name="Delahaunty K."/>
            <person name="Markovic C."/>
            <person name="Hall O."/>
            <person name="Minx P."/>
            <person name="Tomlinson C."/>
            <person name="Mitreva M."/>
            <person name="Hou S."/>
            <person name="Chen J."/>
            <person name="Wollam A."/>
            <person name="Pepin K.H."/>
            <person name="Johnson M."/>
            <person name="Bhonagiri V."/>
            <person name="Zhang X."/>
            <person name="Suruliraj S."/>
            <person name="Warren W."/>
            <person name="Chinwalla A."/>
            <person name="Mardis E.R."/>
            <person name="Wilson R.K."/>
        </authorList>
    </citation>
    <scope>NUCLEOTIDE SEQUENCE [LARGE SCALE GENOMIC DNA]</scope>
    <source>
        <strain evidence="1">HL044PA1</strain>
    </source>
</reference>
<keyword evidence="2" id="KW-1185">Reference proteome</keyword>
<accession>A0ABN0C7Z4</accession>
<evidence type="ECO:0000313" key="2">
    <source>
        <dbReference type="Proteomes" id="UP000003179"/>
    </source>
</evidence>